<accession>A0ABW5P0M1</accession>
<dbReference type="Gene3D" id="3.30.70.1890">
    <property type="match status" value="1"/>
</dbReference>
<dbReference type="Gene3D" id="3.30.70.1900">
    <property type="match status" value="1"/>
</dbReference>
<dbReference type="Pfam" id="PF10040">
    <property type="entry name" value="CRISPR_Cas6"/>
    <property type="match status" value="1"/>
</dbReference>
<evidence type="ECO:0000259" key="1">
    <source>
        <dbReference type="Pfam" id="PF10040"/>
    </source>
</evidence>
<gene>
    <name evidence="2" type="primary">cas6</name>
    <name evidence="2" type="ORF">ACFSR9_04805</name>
</gene>
<dbReference type="Proteomes" id="UP001597475">
    <property type="component" value="Unassembled WGS sequence"/>
</dbReference>
<name>A0ABW5P0M1_9DEIO</name>
<dbReference type="InterPro" id="IPR045747">
    <property type="entry name" value="CRISPR-assoc_prot_Cas6_N_sf"/>
</dbReference>
<proteinExistence type="predicted"/>
<dbReference type="InterPro" id="IPR019267">
    <property type="entry name" value="CRISPR-assoc_Cas6_C"/>
</dbReference>
<dbReference type="RefSeq" id="WP_386843557.1">
    <property type="nucleotide sequence ID" value="NZ_JBHUMK010000014.1"/>
</dbReference>
<evidence type="ECO:0000313" key="2">
    <source>
        <dbReference type="EMBL" id="MFD2608760.1"/>
    </source>
</evidence>
<organism evidence="2 3">
    <name type="scientific">Deinococcus taklimakanensis</name>
    <dbReference type="NCBI Taxonomy" id="536443"/>
    <lineage>
        <taxon>Bacteria</taxon>
        <taxon>Thermotogati</taxon>
        <taxon>Deinococcota</taxon>
        <taxon>Deinococci</taxon>
        <taxon>Deinococcales</taxon>
        <taxon>Deinococcaceae</taxon>
        <taxon>Deinococcus</taxon>
    </lineage>
</organism>
<reference evidence="3" key="1">
    <citation type="journal article" date="2019" name="Int. J. Syst. Evol. Microbiol.">
        <title>The Global Catalogue of Microorganisms (GCM) 10K type strain sequencing project: providing services to taxonomists for standard genome sequencing and annotation.</title>
        <authorList>
            <consortium name="The Broad Institute Genomics Platform"/>
            <consortium name="The Broad Institute Genome Sequencing Center for Infectious Disease"/>
            <person name="Wu L."/>
            <person name="Ma J."/>
        </authorList>
    </citation>
    <scope>NUCLEOTIDE SEQUENCE [LARGE SCALE GENOMIC DNA]</scope>
    <source>
        <strain evidence="3">KCTC 33842</strain>
    </source>
</reference>
<feature type="domain" description="CRISPR-associated protein Cas6 C-terminal" evidence="1">
    <location>
        <begin position="127"/>
        <end position="245"/>
    </location>
</feature>
<dbReference type="EMBL" id="JBHUMK010000014">
    <property type="protein sequence ID" value="MFD2608760.1"/>
    <property type="molecule type" value="Genomic_DNA"/>
</dbReference>
<protein>
    <submittedName>
        <fullName evidence="2">CRISPR system precrRNA processing endoribonuclease RAMP protein Cas6</fullName>
    </submittedName>
</protein>
<sequence length="260" mass="29076">MTLLTPNERPSGLLGIPIHGYLFHALESVSASLSARVHAAEVKGFRVGQCQWEDMGGHGQVRFQLGILDDQLLPPFLAALEPGRQYGLHDDVSLGGEIQDVQQVTQETYADLYHRHADGVIGRDLHMAFRTPTTFRTTDLDMPFPVPKTVYYGLQRRWEHFSDLHFGPELNDWIGRAVRVKDFQLRPRTVHFKGARGAALTATTGTVTYTVARPGDVEPAFVRLLTEYANYSGVGYKTAFGLGHVDTWGWHLPEQRLPGI</sequence>
<comment type="caution">
    <text evidence="2">The sequence shown here is derived from an EMBL/GenBank/DDBJ whole genome shotgun (WGS) entry which is preliminary data.</text>
</comment>
<dbReference type="CDD" id="cd21141">
    <property type="entry name" value="Cas6_III-like"/>
    <property type="match status" value="1"/>
</dbReference>
<keyword evidence="3" id="KW-1185">Reference proteome</keyword>
<evidence type="ECO:0000313" key="3">
    <source>
        <dbReference type="Proteomes" id="UP001597475"/>
    </source>
</evidence>